<name>X1GG64_9ZZZZ</name>
<dbReference type="AlphaFoldDB" id="X1GG64"/>
<protein>
    <submittedName>
        <fullName evidence="1">Uncharacterized protein</fullName>
    </submittedName>
</protein>
<gene>
    <name evidence="1" type="ORF">S03H2_30435</name>
</gene>
<accession>X1GG64</accession>
<sequence length="45" mass="5009">MGLKDTLKKLVTSHAKEISEPLKILDRMKQQAEAAKKAGETVRSE</sequence>
<proteinExistence type="predicted"/>
<dbReference type="EMBL" id="BARU01018416">
    <property type="protein sequence ID" value="GAH56212.1"/>
    <property type="molecule type" value="Genomic_DNA"/>
</dbReference>
<reference evidence="1" key="1">
    <citation type="journal article" date="2014" name="Front. Microbiol.">
        <title>High frequency of phylogenetically diverse reductive dehalogenase-homologous genes in deep subseafloor sedimentary metagenomes.</title>
        <authorList>
            <person name="Kawai M."/>
            <person name="Futagami T."/>
            <person name="Toyoda A."/>
            <person name="Takaki Y."/>
            <person name="Nishi S."/>
            <person name="Hori S."/>
            <person name="Arai W."/>
            <person name="Tsubouchi T."/>
            <person name="Morono Y."/>
            <person name="Uchiyama I."/>
            <person name="Ito T."/>
            <person name="Fujiyama A."/>
            <person name="Inagaki F."/>
            <person name="Takami H."/>
        </authorList>
    </citation>
    <scope>NUCLEOTIDE SEQUENCE</scope>
    <source>
        <strain evidence="1">Expedition CK06-06</strain>
    </source>
</reference>
<organism evidence="1">
    <name type="scientific">marine sediment metagenome</name>
    <dbReference type="NCBI Taxonomy" id="412755"/>
    <lineage>
        <taxon>unclassified sequences</taxon>
        <taxon>metagenomes</taxon>
        <taxon>ecological metagenomes</taxon>
    </lineage>
</organism>
<evidence type="ECO:0000313" key="1">
    <source>
        <dbReference type="EMBL" id="GAH56212.1"/>
    </source>
</evidence>
<comment type="caution">
    <text evidence="1">The sequence shown here is derived from an EMBL/GenBank/DDBJ whole genome shotgun (WGS) entry which is preliminary data.</text>
</comment>
<feature type="non-terminal residue" evidence="1">
    <location>
        <position position="45"/>
    </location>
</feature>